<dbReference type="EMBL" id="SNRW01038047">
    <property type="protein sequence ID" value="KAA6353471.1"/>
    <property type="molecule type" value="Genomic_DNA"/>
</dbReference>
<evidence type="ECO:0000313" key="1">
    <source>
        <dbReference type="EMBL" id="KAA6353471.1"/>
    </source>
</evidence>
<evidence type="ECO:0000313" key="2">
    <source>
        <dbReference type="Proteomes" id="UP000324800"/>
    </source>
</evidence>
<proteinExistence type="predicted"/>
<protein>
    <submittedName>
        <fullName evidence="1">Uncharacterized protein</fullName>
    </submittedName>
</protein>
<feature type="non-terminal residue" evidence="1">
    <location>
        <position position="217"/>
    </location>
</feature>
<accession>A0A5J4T6Y1</accession>
<dbReference type="Proteomes" id="UP000324800">
    <property type="component" value="Unassembled WGS sequence"/>
</dbReference>
<dbReference type="AlphaFoldDB" id="A0A5J4T6Y1"/>
<gene>
    <name evidence="1" type="ORF">EZS28_051003</name>
</gene>
<sequence>MNSPVKNGGQFINCIASIYGGGISVLFANNSKLILDKLCEFSQCVCFGCGGAIYANINYSLPFQFNISNTLIQDCEAKADTIQTSPTGYGDGIFLIGTGDYDPSTESLDFRGMNLNGNFADCGGQSLYVVMPNIIELFESGLIREYIGGNYSDYYSDFEEIEGISADQITFNSLSLESVQQQQAPLQQYWVYISILTKVTATLNISDDNPLQINLEG</sequence>
<reference evidence="1 2" key="1">
    <citation type="submission" date="2019-03" db="EMBL/GenBank/DDBJ databases">
        <title>Single cell metagenomics reveals metabolic interactions within the superorganism composed of flagellate Streblomastix strix and complex community of Bacteroidetes bacteria on its surface.</title>
        <authorList>
            <person name="Treitli S.C."/>
            <person name="Kolisko M."/>
            <person name="Husnik F."/>
            <person name="Keeling P."/>
            <person name="Hampl V."/>
        </authorList>
    </citation>
    <scope>NUCLEOTIDE SEQUENCE [LARGE SCALE GENOMIC DNA]</scope>
    <source>
        <strain evidence="1">ST1C</strain>
    </source>
</reference>
<name>A0A5J4T6Y1_9EUKA</name>
<organism evidence="1 2">
    <name type="scientific">Streblomastix strix</name>
    <dbReference type="NCBI Taxonomy" id="222440"/>
    <lineage>
        <taxon>Eukaryota</taxon>
        <taxon>Metamonada</taxon>
        <taxon>Preaxostyla</taxon>
        <taxon>Oxymonadida</taxon>
        <taxon>Streblomastigidae</taxon>
        <taxon>Streblomastix</taxon>
    </lineage>
</organism>
<comment type="caution">
    <text evidence="1">The sequence shown here is derived from an EMBL/GenBank/DDBJ whole genome shotgun (WGS) entry which is preliminary data.</text>
</comment>